<evidence type="ECO:0000256" key="10">
    <source>
        <dbReference type="SAM" id="MobiDB-lite"/>
    </source>
</evidence>
<dbReference type="GO" id="GO:0045944">
    <property type="term" value="P:positive regulation of transcription by RNA polymerase II"/>
    <property type="evidence" value="ECO:0007669"/>
    <property type="project" value="TreeGrafter"/>
</dbReference>
<dbReference type="PROSITE" id="PS00463">
    <property type="entry name" value="ZN2_CY6_FUNGAL_1"/>
    <property type="match status" value="1"/>
</dbReference>
<dbReference type="GO" id="GO:0006351">
    <property type="term" value="P:DNA-templated transcription"/>
    <property type="evidence" value="ECO:0007669"/>
    <property type="project" value="InterPro"/>
</dbReference>
<feature type="region of interest" description="Disordered" evidence="10">
    <location>
        <begin position="1"/>
        <end position="40"/>
    </location>
</feature>
<dbReference type="GO" id="GO:0005634">
    <property type="term" value="C:nucleus"/>
    <property type="evidence" value="ECO:0007669"/>
    <property type="project" value="UniProtKB-SubCell"/>
</dbReference>
<dbReference type="InterPro" id="IPR001138">
    <property type="entry name" value="Zn2Cys6_DnaBD"/>
</dbReference>
<feature type="region of interest" description="Disordered" evidence="10">
    <location>
        <begin position="694"/>
        <end position="714"/>
    </location>
</feature>
<evidence type="ECO:0000256" key="3">
    <source>
        <dbReference type="ARBA" id="ARBA00022833"/>
    </source>
</evidence>
<dbReference type="InterPro" id="IPR007219">
    <property type="entry name" value="XnlR_reg_dom"/>
</dbReference>
<evidence type="ECO:0000256" key="6">
    <source>
        <dbReference type="ARBA" id="ARBA00023125"/>
    </source>
</evidence>
<evidence type="ECO:0000313" key="13">
    <source>
        <dbReference type="Proteomes" id="UP000654922"/>
    </source>
</evidence>
<evidence type="ECO:0000256" key="7">
    <source>
        <dbReference type="ARBA" id="ARBA00023159"/>
    </source>
</evidence>
<keyword evidence="9" id="KW-0539">Nucleus</keyword>
<feature type="compositionally biased region" description="Basic and acidic residues" evidence="10">
    <location>
        <begin position="18"/>
        <end position="31"/>
    </location>
</feature>
<keyword evidence="2" id="KW-0479">Metal-binding</keyword>
<comment type="caution">
    <text evidence="12">The sequence shown here is derived from an EMBL/GenBank/DDBJ whole genome shotgun (WGS) entry which is preliminary data.</text>
</comment>
<dbReference type="FunFam" id="4.10.240.10:FF:000005">
    <property type="entry name" value="Quinic acid utilization activator"/>
    <property type="match status" value="1"/>
</dbReference>
<dbReference type="InterPro" id="IPR036864">
    <property type="entry name" value="Zn2-C6_fun-type_DNA-bd_sf"/>
</dbReference>
<keyword evidence="8" id="KW-0804">Transcription</keyword>
<dbReference type="GO" id="GO:0003677">
    <property type="term" value="F:DNA binding"/>
    <property type="evidence" value="ECO:0007669"/>
    <property type="project" value="UniProtKB-KW"/>
</dbReference>
<keyword evidence="6" id="KW-0238">DNA-binding</keyword>
<gene>
    <name evidence="12" type="ORF">CNMCM5623_006153</name>
</gene>
<comment type="subcellular location">
    <subcellularLocation>
        <location evidence="1">Nucleus</location>
    </subcellularLocation>
</comment>
<proteinExistence type="predicted"/>
<feature type="region of interest" description="Disordered" evidence="10">
    <location>
        <begin position="161"/>
        <end position="233"/>
    </location>
</feature>
<dbReference type="PANTHER" id="PTHR47655">
    <property type="entry name" value="QUINIC ACID UTILIZATION ACTIVATOR"/>
    <property type="match status" value="1"/>
</dbReference>
<dbReference type="Gene3D" id="4.10.240.10">
    <property type="entry name" value="Zn(2)-C6 fungal-type DNA-binding domain"/>
    <property type="match status" value="1"/>
</dbReference>
<reference evidence="12" key="1">
    <citation type="submission" date="2020-06" db="EMBL/GenBank/DDBJ databases">
        <title>Draft genome sequences of strains closely related to Aspergillus parafelis and Aspergillus hiratsukae.</title>
        <authorList>
            <person name="Dos Santos R.A.C."/>
            <person name="Rivero-Menendez O."/>
            <person name="Steenwyk J.L."/>
            <person name="Mead M.E."/>
            <person name="Goldman G.H."/>
            <person name="Alastruey-Izquierdo A."/>
            <person name="Rokas A."/>
        </authorList>
    </citation>
    <scope>NUCLEOTIDE SEQUENCE</scope>
    <source>
        <strain evidence="12">CNM-CM5623</strain>
    </source>
</reference>
<evidence type="ECO:0000259" key="11">
    <source>
        <dbReference type="PROSITE" id="PS50048"/>
    </source>
</evidence>
<dbReference type="SMART" id="SM00066">
    <property type="entry name" value="GAL4"/>
    <property type="match status" value="1"/>
</dbReference>
<feature type="compositionally biased region" description="Polar residues" evidence="10">
    <location>
        <begin position="778"/>
        <end position="791"/>
    </location>
</feature>
<dbReference type="InterPro" id="IPR052783">
    <property type="entry name" value="Metabolic/Drug-Res_Regulator"/>
</dbReference>
<dbReference type="Pfam" id="PF04082">
    <property type="entry name" value="Fungal_trans"/>
    <property type="match status" value="1"/>
</dbReference>
<evidence type="ECO:0000256" key="1">
    <source>
        <dbReference type="ARBA" id="ARBA00004123"/>
    </source>
</evidence>
<feature type="compositionally biased region" description="Polar residues" evidence="10">
    <location>
        <begin position="203"/>
        <end position="220"/>
    </location>
</feature>
<feature type="region of interest" description="Disordered" evidence="10">
    <location>
        <begin position="748"/>
        <end position="803"/>
    </location>
</feature>
<dbReference type="CDD" id="cd12148">
    <property type="entry name" value="fungal_TF_MHR"/>
    <property type="match status" value="1"/>
</dbReference>
<evidence type="ECO:0000256" key="5">
    <source>
        <dbReference type="ARBA" id="ARBA00023015"/>
    </source>
</evidence>
<sequence length="916" mass="100536">MSNDMRQAPGAGSRSKRRLTDANEDDRRMAADDNSAQSKRQRVSRACDSCRSKKDKCDGVQPVCSTCASLCRPCTYKTNPKKRGLPTGYIRTLELLWGLVFCKIKGSEAVVRSLLRAANMPSHLATMGKEAEGSDDLVSSWKNSIVLKEIERMLSFLDQPEEEQDKAIRGPGEVDSPEAGGSGALSDTLEWQLPDGVTDARQESQTAGLSPSKTPSSGPFLSQLPPRTTKDSCTQTVLRSDAIGASTGNLLSQPFMQPQASNATRLPSNVWTLLDVYFSYTQCWFPILEKHDILRTAFRQSEDSVQISPRTAGSGDYAALWAVLTLASMQERSITATRQMAGYPDRPRSSQLYAMAKALIPVEDGIHEIGHVQALLILSLVKLGQQEWNAAWMLVGQAVRIARWLGLGSPLTGMAGDKEGSARSKHVFLGCFVLETLIAIKTGQEPSLRKEDLVKTGPINEDGLEEWHPWEDQTGLRAPDSSRGPSHRGPLHALSTFNRLVSLMCILNEASCTTRLENNPTLQLEALERQLQHWVSALPKSYRVDLQSATRLASPHIFGLEMMFESSVTALSLVTLRQGDKHISDTRKSRAIESLKRLLLLLQKYMETYSLAATSPIFGILLTFGISLGERQDAPGVFELDLGLKNKLEAYSSHLSTVWLQDDATEGAGFSLRAEDAIVPMSAADRSSHLHNVDASARHASSDSMAGHPALQPLNGSEQHEIRAMFSTPDAFLTSAWARTPNVEDNVAMSLPTPSVRGTAGPSHHASQLQIPTRRPHSSISSAPKSINDRSTIPDIPSPFSVNTPQYQQTYSDPNLHLGTFVDIDGYASLRRPRIAPDLDALFDELASLDGTEKGDNQPEFMQNLGFVPDAGFSELYSYSSQEPFLLAQTQQLSEGSRVIRRDRQQTTEANLALKR</sequence>
<evidence type="ECO:0000256" key="8">
    <source>
        <dbReference type="ARBA" id="ARBA00023163"/>
    </source>
</evidence>
<dbReference type="OrthoDB" id="3364175at2759"/>
<dbReference type="Proteomes" id="UP000654922">
    <property type="component" value="Unassembled WGS sequence"/>
</dbReference>
<dbReference type="AlphaFoldDB" id="A0A8H6QHG8"/>
<dbReference type="SMART" id="SM00906">
    <property type="entry name" value="Fungal_trans"/>
    <property type="match status" value="1"/>
</dbReference>
<dbReference type="CDD" id="cd00067">
    <property type="entry name" value="GAL4"/>
    <property type="match status" value="1"/>
</dbReference>
<keyword evidence="7" id="KW-0010">Activator</keyword>
<name>A0A8H6QHG8_9EURO</name>
<feature type="region of interest" description="Disordered" evidence="10">
    <location>
        <begin position="464"/>
        <end position="487"/>
    </location>
</feature>
<dbReference type="EMBL" id="JACBAE010001038">
    <property type="protein sequence ID" value="KAF7173926.1"/>
    <property type="molecule type" value="Genomic_DNA"/>
</dbReference>
<dbReference type="Pfam" id="PF00172">
    <property type="entry name" value="Zn_clus"/>
    <property type="match status" value="1"/>
</dbReference>
<keyword evidence="3" id="KW-0862">Zinc</keyword>
<dbReference type="GO" id="GO:0000981">
    <property type="term" value="F:DNA-binding transcription factor activity, RNA polymerase II-specific"/>
    <property type="evidence" value="ECO:0007669"/>
    <property type="project" value="InterPro"/>
</dbReference>
<accession>A0A8H6QHG8</accession>
<dbReference type="SUPFAM" id="SSF57701">
    <property type="entry name" value="Zn2/Cys6 DNA-binding domain"/>
    <property type="match status" value="1"/>
</dbReference>
<dbReference type="PANTHER" id="PTHR47655:SF2">
    <property type="entry name" value="QUINIC ACID UTILIZATION ACTIVATOR"/>
    <property type="match status" value="1"/>
</dbReference>
<evidence type="ECO:0000313" key="12">
    <source>
        <dbReference type="EMBL" id="KAF7173926.1"/>
    </source>
</evidence>
<evidence type="ECO:0000256" key="4">
    <source>
        <dbReference type="ARBA" id="ARBA00022911"/>
    </source>
</evidence>
<feature type="domain" description="Zn(2)-C6 fungal-type" evidence="11">
    <location>
        <begin position="46"/>
        <end position="76"/>
    </location>
</feature>
<dbReference type="PROSITE" id="PS50048">
    <property type="entry name" value="ZN2_CY6_FUNGAL_2"/>
    <property type="match status" value="1"/>
</dbReference>
<evidence type="ECO:0000256" key="2">
    <source>
        <dbReference type="ARBA" id="ARBA00022723"/>
    </source>
</evidence>
<protein>
    <recommendedName>
        <fullName evidence="11">Zn(2)-C6 fungal-type domain-containing protein</fullName>
    </recommendedName>
</protein>
<keyword evidence="5" id="KW-0805">Transcription regulation</keyword>
<dbReference type="GO" id="GO:0008270">
    <property type="term" value="F:zinc ion binding"/>
    <property type="evidence" value="ECO:0007669"/>
    <property type="project" value="InterPro"/>
</dbReference>
<keyword evidence="4" id="KW-0672">Quinate metabolism</keyword>
<organism evidence="12 13">
    <name type="scientific">Aspergillus felis</name>
    <dbReference type="NCBI Taxonomy" id="1287682"/>
    <lineage>
        <taxon>Eukaryota</taxon>
        <taxon>Fungi</taxon>
        <taxon>Dikarya</taxon>
        <taxon>Ascomycota</taxon>
        <taxon>Pezizomycotina</taxon>
        <taxon>Eurotiomycetes</taxon>
        <taxon>Eurotiomycetidae</taxon>
        <taxon>Eurotiales</taxon>
        <taxon>Aspergillaceae</taxon>
        <taxon>Aspergillus</taxon>
        <taxon>Aspergillus subgen. Fumigati</taxon>
    </lineage>
</organism>
<evidence type="ECO:0000256" key="9">
    <source>
        <dbReference type="ARBA" id="ARBA00023242"/>
    </source>
</evidence>